<feature type="region of interest" description="Disordered" evidence="1">
    <location>
        <begin position="1"/>
        <end position="34"/>
    </location>
</feature>
<dbReference type="AlphaFoldDB" id="T0PR33"/>
<accession>T0PR33</accession>
<dbReference type="VEuPathDB" id="FungiDB:SDRG_17446"/>
<dbReference type="RefSeq" id="XP_008621910.1">
    <property type="nucleotide sequence ID" value="XM_008623688.1"/>
</dbReference>
<name>T0PR33_SAPDV</name>
<dbReference type="InParanoid" id="T0PR33"/>
<feature type="compositionally biased region" description="Polar residues" evidence="1">
    <location>
        <begin position="1"/>
        <end position="11"/>
    </location>
</feature>
<evidence type="ECO:0000313" key="2">
    <source>
        <dbReference type="EMBL" id="EQC24661.1"/>
    </source>
</evidence>
<keyword evidence="3" id="KW-1185">Reference proteome</keyword>
<proteinExistence type="predicted"/>
<gene>
    <name evidence="2" type="ORF">SDRG_17446</name>
</gene>
<organism evidence="2 3">
    <name type="scientific">Saprolegnia diclina (strain VS20)</name>
    <dbReference type="NCBI Taxonomy" id="1156394"/>
    <lineage>
        <taxon>Eukaryota</taxon>
        <taxon>Sar</taxon>
        <taxon>Stramenopiles</taxon>
        <taxon>Oomycota</taxon>
        <taxon>Saprolegniomycetes</taxon>
        <taxon>Saprolegniales</taxon>
        <taxon>Saprolegniaceae</taxon>
        <taxon>Saprolegnia</taxon>
    </lineage>
</organism>
<dbReference type="GeneID" id="19958173"/>
<reference evidence="2 3" key="1">
    <citation type="submission" date="2012-04" db="EMBL/GenBank/DDBJ databases">
        <title>The Genome Sequence of Saprolegnia declina VS20.</title>
        <authorList>
            <consortium name="The Broad Institute Genome Sequencing Platform"/>
            <person name="Russ C."/>
            <person name="Nusbaum C."/>
            <person name="Tyler B."/>
            <person name="van West P."/>
            <person name="Dieguez-Uribeondo J."/>
            <person name="de Bruijn I."/>
            <person name="Tripathy S."/>
            <person name="Jiang R."/>
            <person name="Young S.K."/>
            <person name="Zeng Q."/>
            <person name="Gargeya S."/>
            <person name="Fitzgerald M."/>
            <person name="Haas B."/>
            <person name="Abouelleil A."/>
            <person name="Alvarado L."/>
            <person name="Arachchi H.M."/>
            <person name="Berlin A."/>
            <person name="Chapman S.B."/>
            <person name="Goldberg J."/>
            <person name="Griggs A."/>
            <person name="Gujja S."/>
            <person name="Hansen M."/>
            <person name="Howarth C."/>
            <person name="Imamovic A."/>
            <person name="Larimer J."/>
            <person name="McCowen C."/>
            <person name="Montmayeur A."/>
            <person name="Murphy C."/>
            <person name="Neiman D."/>
            <person name="Pearson M."/>
            <person name="Priest M."/>
            <person name="Roberts A."/>
            <person name="Saif S."/>
            <person name="Shea T."/>
            <person name="Sisk P."/>
            <person name="Sykes S."/>
            <person name="Wortman J."/>
            <person name="Nusbaum C."/>
            <person name="Birren B."/>
        </authorList>
    </citation>
    <scope>NUCLEOTIDE SEQUENCE [LARGE SCALE GENOMIC DNA]</scope>
    <source>
        <strain evidence="2 3">VS20</strain>
    </source>
</reference>
<evidence type="ECO:0000256" key="1">
    <source>
        <dbReference type="SAM" id="MobiDB-lite"/>
    </source>
</evidence>
<feature type="compositionally biased region" description="Basic residues" evidence="1">
    <location>
        <begin position="15"/>
        <end position="24"/>
    </location>
</feature>
<protein>
    <submittedName>
        <fullName evidence="2">Uncharacterized protein</fullName>
    </submittedName>
</protein>
<sequence>MAPLSTSTNSFKTAPKAKKKKTKKSPSDEVMTGEPIEAFRSLRISMQRNIATVRSNLQHLHGAGSVLCPTRMENQ</sequence>
<evidence type="ECO:0000313" key="3">
    <source>
        <dbReference type="Proteomes" id="UP000030762"/>
    </source>
</evidence>
<dbReference type="Proteomes" id="UP000030762">
    <property type="component" value="Unassembled WGS sequence"/>
</dbReference>
<dbReference type="EMBL" id="JH767516">
    <property type="protein sequence ID" value="EQC24661.1"/>
    <property type="molecule type" value="Genomic_DNA"/>
</dbReference>